<feature type="transmembrane region" description="Helical" evidence="7">
    <location>
        <begin position="224"/>
        <end position="244"/>
    </location>
</feature>
<gene>
    <name evidence="9" type="ORF">EHYA_07013</name>
</gene>
<dbReference type="Gene3D" id="3.40.50.300">
    <property type="entry name" value="P-loop containing nucleotide triphosphate hydrolases"/>
    <property type="match status" value="1"/>
</dbReference>
<dbReference type="SUPFAM" id="SSF52540">
    <property type="entry name" value="P-loop containing nucleoside triphosphate hydrolases"/>
    <property type="match status" value="1"/>
</dbReference>
<feature type="region of interest" description="Disordered" evidence="6">
    <location>
        <begin position="538"/>
        <end position="634"/>
    </location>
</feature>
<dbReference type="RefSeq" id="WP_126641112.1">
    <property type="nucleotide sequence ID" value="NZ_BIFH01000032.1"/>
</dbReference>
<evidence type="ECO:0000256" key="6">
    <source>
        <dbReference type="SAM" id="MobiDB-lite"/>
    </source>
</evidence>
<accession>A0A401YXH7</accession>
<dbReference type="InterPro" id="IPR027417">
    <property type="entry name" value="P-loop_NTPase"/>
</dbReference>
<dbReference type="PANTHER" id="PTHR32309">
    <property type="entry name" value="TYROSINE-PROTEIN KINASE"/>
    <property type="match status" value="1"/>
</dbReference>
<sequence>METSSYFSVLQRRWPLVLACLAIGLLAGLILTPSDPKGTGNQWTASVNVLPAPNSAKEFNLAPVQLMTDGGEVARRVAKRLNNPDPAVLAAKVTSQLNPNLGLVTISAKAPNRKAAEELASAWAQETVAAFGDSQRKTRQGQADSMTAQLDKLKADIDALDKNTTKRATLQAEFDAKRTQYTTLVGQQQELVNPLNDPKIEVMDGLKSTADSTTSILAPTSRPLRIALAAALGLALGLIAALMVDRMDVRLRGRIQLEDAFGLPVIAEVPRAPRRQRAGHAVLVAGRPDSPVAEAYRTLRSALLLTGPPGLAYRLGGTDPRQTRATAMPVRRVSDPAPVILVVSSKPGDGRTSTVANLAAALAEAGRSVLVLDCDFRNPATHLYLGAKPGKGMSEVLLAEQEIDLGDVVRGTNIPNVRLITAGAPAAYPAALLLRAGEVVQRARHHADVVLVDSAPLMYANDTNDLVQHADAMLVVARSGNLTADQASRVGELLTRTGVPIAGVALLGVDPTGAMGGGLKRGPRIGSVGRMGAVGGLVLRGRSGGAPTEPEEDAERPAPSWAKRNQLTEGEPESTEHGHGSQRTDPPAPSEDGGAGFRVQSAAERALHGGAGDGAQLGPHFDTWSTVELGSEDR</sequence>
<keyword evidence="4" id="KW-0067">ATP-binding</keyword>
<name>A0A401YXH7_9ACTN</name>
<evidence type="ECO:0000256" key="2">
    <source>
        <dbReference type="ARBA" id="ARBA00022741"/>
    </source>
</evidence>
<keyword evidence="1" id="KW-0808">Transferase</keyword>
<keyword evidence="5" id="KW-0829">Tyrosine-protein kinase</keyword>
<organism evidence="9 10">
    <name type="scientific">Embleya hyalina</name>
    <dbReference type="NCBI Taxonomy" id="516124"/>
    <lineage>
        <taxon>Bacteria</taxon>
        <taxon>Bacillati</taxon>
        <taxon>Actinomycetota</taxon>
        <taxon>Actinomycetes</taxon>
        <taxon>Kitasatosporales</taxon>
        <taxon>Streptomycetaceae</taxon>
        <taxon>Embleya</taxon>
    </lineage>
</organism>
<reference evidence="9 10" key="1">
    <citation type="submission" date="2018-12" db="EMBL/GenBank/DDBJ databases">
        <title>Draft genome sequence of Embleya hyalina NBRC 13850T.</title>
        <authorList>
            <person name="Komaki H."/>
            <person name="Hosoyama A."/>
            <person name="Kimura A."/>
            <person name="Ichikawa N."/>
            <person name="Tamura T."/>
        </authorList>
    </citation>
    <scope>NUCLEOTIDE SEQUENCE [LARGE SCALE GENOMIC DNA]</scope>
    <source>
        <strain evidence="9 10">NBRC 13850</strain>
    </source>
</reference>
<keyword evidence="10" id="KW-1185">Reference proteome</keyword>
<keyword evidence="7" id="KW-0812">Transmembrane</keyword>
<keyword evidence="7" id="KW-0472">Membrane</keyword>
<keyword evidence="2" id="KW-0547">Nucleotide-binding</keyword>
<dbReference type="PANTHER" id="PTHR32309:SF31">
    <property type="entry name" value="CAPSULAR EXOPOLYSACCHARIDE FAMILY"/>
    <property type="match status" value="1"/>
</dbReference>
<evidence type="ECO:0000256" key="7">
    <source>
        <dbReference type="SAM" id="Phobius"/>
    </source>
</evidence>
<dbReference type="AlphaFoldDB" id="A0A401YXH7"/>
<dbReference type="Proteomes" id="UP000286931">
    <property type="component" value="Unassembled WGS sequence"/>
</dbReference>
<evidence type="ECO:0000256" key="1">
    <source>
        <dbReference type="ARBA" id="ARBA00022679"/>
    </source>
</evidence>
<protein>
    <submittedName>
        <fullName evidence="9">Etk tyrosine kinase</fullName>
    </submittedName>
</protein>
<dbReference type="InterPro" id="IPR025669">
    <property type="entry name" value="AAA_dom"/>
</dbReference>
<dbReference type="EMBL" id="BIFH01000032">
    <property type="protein sequence ID" value="GCD99299.1"/>
    <property type="molecule type" value="Genomic_DNA"/>
</dbReference>
<evidence type="ECO:0000313" key="10">
    <source>
        <dbReference type="Proteomes" id="UP000286931"/>
    </source>
</evidence>
<keyword evidence="7" id="KW-1133">Transmembrane helix</keyword>
<dbReference type="InterPro" id="IPR005702">
    <property type="entry name" value="Wzc-like_C"/>
</dbReference>
<evidence type="ECO:0000259" key="8">
    <source>
        <dbReference type="Pfam" id="PF13614"/>
    </source>
</evidence>
<keyword evidence="3 9" id="KW-0418">Kinase</keyword>
<dbReference type="OrthoDB" id="9812433at2"/>
<dbReference type="InterPro" id="IPR050445">
    <property type="entry name" value="Bact_polysacc_biosynth/exp"/>
</dbReference>
<proteinExistence type="predicted"/>
<evidence type="ECO:0000256" key="3">
    <source>
        <dbReference type="ARBA" id="ARBA00022777"/>
    </source>
</evidence>
<comment type="caution">
    <text evidence="9">The sequence shown here is derived from an EMBL/GenBank/DDBJ whole genome shotgun (WGS) entry which is preliminary data.</text>
</comment>
<evidence type="ECO:0000313" key="9">
    <source>
        <dbReference type="EMBL" id="GCD99299.1"/>
    </source>
</evidence>
<dbReference type="GO" id="GO:0016301">
    <property type="term" value="F:kinase activity"/>
    <property type="evidence" value="ECO:0007669"/>
    <property type="project" value="UniProtKB-KW"/>
</dbReference>
<evidence type="ECO:0000256" key="5">
    <source>
        <dbReference type="ARBA" id="ARBA00023137"/>
    </source>
</evidence>
<dbReference type="Pfam" id="PF13614">
    <property type="entry name" value="AAA_31"/>
    <property type="match status" value="1"/>
</dbReference>
<feature type="domain" description="AAA" evidence="8">
    <location>
        <begin position="339"/>
        <end position="479"/>
    </location>
</feature>
<evidence type="ECO:0000256" key="4">
    <source>
        <dbReference type="ARBA" id="ARBA00022840"/>
    </source>
</evidence>
<dbReference type="CDD" id="cd05387">
    <property type="entry name" value="BY-kinase"/>
    <property type="match status" value="1"/>
</dbReference>